<dbReference type="GO" id="GO:0003723">
    <property type="term" value="F:RNA binding"/>
    <property type="evidence" value="ECO:0007669"/>
    <property type="project" value="InterPro"/>
</dbReference>
<evidence type="ECO:0000256" key="2">
    <source>
        <dbReference type="ARBA" id="ARBA00010876"/>
    </source>
</evidence>
<evidence type="ECO:0000313" key="6">
    <source>
        <dbReference type="EMBL" id="KGL66370.1"/>
    </source>
</evidence>
<comment type="similarity">
    <text evidence="2">Belongs to the pseudouridine synthase RluA family.</text>
</comment>
<dbReference type="InterPro" id="IPR006145">
    <property type="entry name" value="PsdUridine_synth_RsuA/RluA"/>
</dbReference>
<sequence length="301" mass="34444">MMEKNWKIIETLSKDQPSQTLRDLLQKQWLLPRRFVYYLRTRHNVLVNGQYYPVNHQVQPADIIELNFNGDEFRTPQTHYQPTPHPRLNVLFENRDVLVVNKPAGQKMHPNQPLETGTLLNDAAGYLKTSSADAFMVHRLDQATSGAVAIAKNPIVVPILDRRISQGQMHRQYLALVAGTITPDAGKFDWPIGRDLLDQRKRRVNGFASQPALTYYQVAWRGKNATLVRLQLATGRTHQLRVHLAYSGHPIIGDPLYGTIDASRMMLHGIKQQLVLPFTEKIQTITAPIDDEFKQILLKYK</sequence>
<dbReference type="SUPFAM" id="SSF55120">
    <property type="entry name" value="Pseudouridine synthase"/>
    <property type="match status" value="1"/>
</dbReference>
<gene>
    <name evidence="6" type="ORF">LX03_10430</name>
</gene>
<dbReference type="Pfam" id="PF00849">
    <property type="entry name" value="PseudoU_synth_2"/>
    <property type="match status" value="1"/>
</dbReference>
<accession>A0A099YCU5</accession>
<evidence type="ECO:0000256" key="3">
    <source>
        <dbReference type="ARBA" id="ARBA00031870"/>
    </source>
</evidence>
<dbReference type="GO" id="GO:0009982">
    <property type="term" value="F:pseudouridine synthase activity"/>
    <property type="evidence" value="ECO:0007669"/>
    <property type="project" value="InterPro"/>
</dbReference>
<dbReference type="InterPro" id="IPR020103">
    <property type="entry name" value="PsdUridine_synth_cat_dom_sf"/>
</dbReference>
<dbReference type="GO" id="GO:0000455">
    <property type="term" value="P:enzyme-directed rRNA pseudouridine synthesis"/>
    <property type="evidence" value="ECO:0007669"/>
    <property type="project" value="TreeGrafter"/>
</dbReference>
<comment type="catalytic activity">
    <reaction evidence="1">
        <text>a uridine in RNA = a pseudouridine in RNA</text>
        <dbReference type="Rhea" id="RHEA:48348"/>
        <dbReference type="Rhea" id="RHEA-COMP:12068"/>
        <dbReference type="Rhea" id="RHEA-COMP:12069"/>
        <dbReference type="ChEBI" id="CHEBI:65314"/>
        <dbReference type="ChEBI" id="CHEBI:65315"/>
    </reaction>
</comment>
<dbReference type="GO" id="GO:0140098">
    <property type="term" value="F:catalytic activity, acting on RNA"/>
    <property type="evidence" value="ECO:0007669"/>
    <property type="project" value="UniProtKB-ARBA"/>
</dbReference>
<feature type="domain" description="Pseudouridine synthase RsuA/RluA-like" evidence="5">
    <location>
        <begin position="96"/>
        <end position="245"/>
    </location>
</feature>
<protein>
    <recommendedName>
        <fullName evidence="3">RNA pseudouridylate synthase</fullName>
    </recommendedName>
    <alternativeName>
        <fullName evidence="4">RNA-uridine isomerase</fullName>
    </alternativeName>
</protein>
<organism evidence="6 7">
    <name type="scientific">Limosilactobacillus mucosae</name>
    <name type="common">Lactobacillus mucosae</name>
    <dbReference type="NCBI Taxonomy" id="97478"/>
    <lineage>
        <taxon>Bacteria</taxon>
        <taxon>Bacillati</taxon>
        <taxon>Bacillota</taxon>
        <taxon>Bacilli</taxon>
        <taxon>Lactobacillales</taxon>
        <taxon>Lactobacillaceae</taxon>
        <taxon>Limosilactobacillus</taxon>
    </lineage>
</organism>
<evidence type="ECO:0000256" key="4">
    <source>
        <dbReference type="ARBA" id="ARBA00033164"/>
    </source>
</evidence>
<reference evidence="6 7" key="1">
    <citation type="submission" date="2014-09" db="EMBL/GenBank/DDBJ databases">
        <title>Lactobacillus mucosae CRL573 Genome Sequencing.</title>
        <authorList>
            <person name="Bleckwedel J."/>
            <person name="Teran L.C."/>
            <person name="Bonacina J."/>
            <person name="Saavedra L."/>
            <person name="Mozzi F.B."/>
            <person name="Raya R.R."/>
        </authorList>
    </citation>
    <scope>NUCLEOTIDE SEQUENCE [LARGE SCALE GENOMIC DNA]</scope>
    <source>
        <strain evidence="6 7">CRL573</strain>
    </source>
</reference>
<dbReference type="AlphaFoldDB" id="A0A099YCU5"/>
<evidence type="ECO:0000313" key="7">
    <source>
        <dbReference type="Proteomes" id="UP000030001"/>
    </source>
</evidence>
<name>A0A099YCU5_LIMMU</name>
<dbReference type="PANTHER" id="PTHR21600">
    <property type="entry name" value="MITOCHONDRIAL RNA PSEUDOURIDINE SYNTHASE"/>
    <property type="match status" value="1"/>
</dbReference>
<evidence type="ECO:0000259" key="5">
    <source>
        <dbReference type="Pfam" id="PF00849"/>
    </source>
</evidence>
<dbReference type="InterPro" id="IPR050188">
    <property type="entry name" value="RluA_PseudoU_synthase"/>
</dbReference>
<dbReference type="EMBL" id="JROC01000037">
    <property type="protein sequence ID" value="KGL66370.1"/>
    <property type="molecule type" value="Genomic_DNA"/>
</dbReference>
<dbReference type="Gene3D" id="3.30.2350.10">
    <property type="entry name" value="Pseudouridine synthase"/>
    <property type="match status" value="1"/>
</dbReference>
<dbReference type="Proteomes" id="UP000030001">
    <property type="component" value="Unassembled WGS sequence"/>
</dbReference>
<dbReference type="CDD" id="cd02869">
    <property type="entry name" value="PseudoU_synth_RluA_like"/>
    <property type="match status" value="1"/>
</dbReference>
<comment type="caution">
    <text evidence="6">The sequence shown here is derived from an EMBL/GenBank/DDBJ whole genome shotgun (WGS) entry which is preliminary data.</text>
</comment>
<dbReference type="PANTHER" id="PTHR21600:SF87">
    <property type="entry name" value="RNA PSEUDOURIDYLATE SYNTHASE DOMAIN-CONTAINING PROTEIN 1"/>
    <property type="match status" value="1"/>
</dbReference>
<proteinExistence type="inferred from homology"/>
<evidence type="ECO:0000256" key="1">
    <source>
        <dbReference type="ARBA" id="ARBA00000073"/>
    </source>
</evidence>